<dbReference type="GO" id="GO:0005524">
    <property type="term" value="F:ATP binding"/>
    <property type="evidence" value="ECO:0007669"/>
    <property type="project" value="UniProtKB-KW"/>
</dbReference>
<keyword evidence="4" id="KW-1185">Reference proteome</keyword>
<dbReference type="PANTHER" id="PTHR12169">
    <property type="entry name" value="ATPASE N2B"/>
    <property type="match status" value="1"/>
</dbReference>
<dbReference type="Gene3D" id="3.40.50.300">
    <property type="entry name" value="P-loop containing nucleotide triphosphate hydrolases"/>
    <property type="match status" value="1"/>
</dbReference>
<proteinExistence type="inferred from homology"/>
<organism evidence="4 5">
    <name type="scientific">Romanomermis culicivorax</name>
    <name type="common">Nematode worm</name>
    <dbReference type="NCBI Taxonomy" id="13658"/>
    <lineage>
        <taxon>Eukaryota</taxon>
        <taxon>Metazoa</taxon>
        <taxon>Ecdysozoa</taxon>
        <taxon>Nematoda</taxon>
        <taxon>Enoplea</taxon>
        <taxon>Dorylaimia</taxon>
        <taxon>Mermithida</taxon>
        <taxon>Mermithoidea</taxon>
        <taxon>Mermithidae</taxon>
        <taxon>Romanomermis</taxon>
    </lineage>
</organism>
<evidence type="ECO:0000256" key="3">
    <source>
        <dbReference type="ARBA" id="ARBA00022840"/>
    </source>
</evidence>
<comment type="similarity">
    <text evidence="1">Belongs to the AFG1 ATPase family.</text>
</comment>
<evidence type="ECO:0000256" key="2">
    <source>
        <dbReference type="ARBA" id="ARBA00022741"/>
    </source>
</evidence>
<dbReference type="WBParaSite" id="nRc.2.0.1.t45925-RA">
    <property type="protein sequence ID" value="nRc.2.0.1.t45925-RA"/>
    <property type="gene ID" value="nRc.2.0.1.g45925"/>
</dbReference>
<dbReference type="Pfam" id="PF03969">
    <property type="entry name" value="AFG1_ATPase"/>
    <property type="match status" value="1"/>
</dbReference>
<name>A0A915L4C1_ROMCU</name>
<dbReference type="GO" id="GO:0005739">
    <property type="term" value="C:mitochondrion"/>
    <property type="evidence" value="ECO:0007669"/>
    <property type="project" value="TreeGrafter"/>
</dbReference>
<evidence type="ECO:0000256" key="1">
    <source>
        <dbReference type="ARBA" id="ARBA00010322"/>
    </source>
</evidence>
<dbReference type="PANTHER" id="PTHR12169:SF6">
    <property type="entry name" value="AFG1-LIKE ATPASE"/>
    <property type="match status" value="1"/>
</dbReference>
<dbReference type="InterPro" id="IPR027417">
    <property type="entry name" value="P-loop_NTPase"/>
</dbReference>
<dbReference type="InterPro" id="IPR005654">
    <property type="entry name" value="ATPase_AFG1-like"/>
</dbReference>
<dbReference type="AlphaFoldDB" id="A0A915L4C1"/>
<keyword evidence="3" id="KW-0067">ATP-binding</keyword>
<evidence type="ECO:0000313" key="4">
    <source>
        <dbReference type="Proteomes" id="UP000887565"/>
    </source>
</evidence>
<accession>A0A915L4C1</accession>
<dbReference type="Proteomes" id="UP000887565">
    <property type="component" value="Unplaced"/>
</dbReference>
<sequence>MILKHLFTELFRRGVILVATSNRPPDDLYKHGLQRSNFLPFIDILKSYCRPLCLNSGVDYRRTTHATVGAAYLVIKYDNDNETDKQMDAIFKKLAARETDTIRSRTLNVFGRDLRVRKYDQDQINAIDFMTSIAYNLSDPLAY</sequence>
<keyword evidence="2" id="KW-0547">Nucleotide-binding</keyword>
<dbReference type="GO" id="GO:0016887">
    <property type="term" value="F:ATP hydrolysis activity"/>
    <property type="evidence" value="ECO:0007669"/>
    <property type="project" value="InterPro"/>
</dbReference>
<evidence type="ECO:0000313" key="5">
    <source>
        <dbReference type="WBParaSite" id="nRc.2.0.1.t45925-RA"/>
    </source>
</evidence>
<protein>
    <submittedName>
        <fullName evidence="5">AFG1-like ATPase</fullName>
    </submittedName>
</protein>
<reference evidence="5" key="1">
    <citation type="submission" date="2022-11" db="UniProtKB">
        <authorList>
            <consortium name="WormBaseParasite"/>
        </authorList>
    </citation>
    <scope>IDENTIFICATION</scope>
</reference>